<dbReference type="SUPFAM" id="SSF51556">
    <property type="entry name" value="Metallo-dependent hydrolases"/>
    <property type="match status" value="1"/>
</dbReference>
<dbReference type="InterPro" id="IPR008257">
    <property type="entry name" value="Pept_M19"/>
</dbReference>
<dbReference type="GO" id="GO:0006508">
    <property type="term" value="P:proteolysis"/>
    <property type="evidence" value="ECO:0007669"/>
    <property type="project" value="InterPro"/>
</dbReference>
<organism evidence="1 2">
    <name type="scientific">Rubinisphaera italica</name>
    <dbReference type="NCBI Taxonomy" id="2527969"/>
    <lineage>
        <taxon>Bacteria</taxon>
        <taxon>Pseudomonadati</taxon>
        <taxon>Planctomycetota</taxon>
        <taxon>Planctomycetia</taxon>
        <taxon>Planctomycetales</taxon>
        <taxon>Planctomycetaceae</taxon>
        <taxon>Rubinisphaera</taxon>
    </lineage>
</organism>
<dbReference type="PANTHER" id="PTHR10443">
    <property type="entry name" value="MICROSOMAL DIPEPTIDASE"/>
    <property type="match status" value="1"/>
</dbReference>
<dbReference type="EMBL" id="SJPG01000001">
    <property type="protein sequence ID" value="TWT62779.1"/>
    <property type="molecule type" value="Genomic_DNA"/>
</dbReference>
<dbReference type="Pfam" id="PF01244">
    <property type="entry name" value="Peptidase_M19"/>
    <property type="match status" value="1"/>
</dbReference>
<keyword evidence="2" id="KW-1185">Reference proteome</keyword>
<proteinExistence type="predicted"/>
<dbReference type="PANTHER" id="PTHR10443:SF12">
    <property type="entry name" value="DIPEPTIDASE"/>
    <property type="match status" value="1"/>
</dbReference>
<reference evidence="1 2" key="1">
    <citation type="submission" date="2019-02" db="EMBL/GenBank/DDBJ databases">
        <title>Deep-cultivation of Planctomycetes and their phenomic and genomic characterization uncovers novel biology.</title>
        <authorList>
            <person name="Wiegand S."/>
            <person name="Jogler M."/>
            <person name="Boedeker C."/>
            <person name="Pinto D."/>
            <person name="Vollmers J."/>
            <person name="Rivas-Marin E."/>
            <person name="Kohn T."/>
            <person name="Peeters S.H."/>
            <person name="Heuer A."/>
            <person name="Rast P."/>
            <person name="Oberbeckmann S."/>
            <person name="Bunk B."/>
            <person name="Jeske O."/>
            <person name="Meyerdierks A."/>
            <person name="Storesund J.E."/>
            <person name="Kallscheuer N."/>
            <person name="Luecker S."/>
            <person name="Lage O.M."/>
            <person name="Pohl T."/>
            <person name="Merkel B.J."/>
            <person name="Hornburger P."/>
            <person name="Mueller R.-W."/>
            <person name="Bruemmer F."/>
            <person name="Labrenz M."/>
            <person name="Spormann A.M."/>
            <person name="Op Den Camp H."/>
            <person name="Overmann J."/>
            <person name="Amann R."/>
            <person name="Jetten M.S.M."/>
            <person name="Mascher T."/>
            <person name="Medema M.H."/>
            <person name="Devos D.P."/>
            <person name="Kaster A.-K."/>
            <person name="Ovreas L."/>
            <person name="Rohde M."/>
            <person name="Galperin M.Y."/>
            <person name="Jogler C."/>
        </authorList>
    </citation>
    <scope>NUCLEOTIDE SEQUENCE [LARGE SCALE GENOMIC DNA]</scope>
    <source>
        <strain evidence="1 2">Pan54</strain>
    </source>
</reference>
<sequence length="462" mass="51765">MIRNAFSVSLQRETRMKRRTLIRSAIGLTAGLIVNRTYAGMLESKISQGSNPEDLLSEKLTPTMQHAREVALSILKPTSKELERGLRLHAESIVFDSYGFSPRAAIDGDAIAQAIEAGASDEELKDLREEMTMTRYISDLSERREYLDAWRASGVTCVFQNAGEEGQDPLRLIKRLARFTYVTDMLKSVVSKASSPEEIREAKRAGRHCLYLTGNGVPLTQQWNSVPDELRYLRIFFQLGIRMMHLTYQRRNMIGDGCGETSNAGLSDFGRSVIAEMNRVGVIPDCAHSGWRTSLEAARHSSKPVVASHTVCAALDSQPHARSKPDDVIRAIVDSGGLIGICCIPRFLKGSGDIAMLLNHVDHVTKNFGVEHVAIGTDVEHNSQYASVENKKVPRQPRQRDEFRSLWPNDNFKTTSEMTQSLAWTNWPLFTVGLVQRGYRDEEIRKIIGENVMRVSEESLNL</sequence>
<name>A0A5C5XJG5_9PLAN</name>
<dbReference type="PROSITE" id="PS51365">
    <property type="entry name" value="RENAL_DIPEPTIDASE_2"/>
    <property type="match status" value="1"/>
</dbReference>
<comment type="caution">
    <text evidence="1">The sequence shown here is derived from an EMBL/GenBank/DDBJ whole genome shotgun (WGS) entry which is preliminary data.</text>
</comment>
<dbReference type="InterPro" id="IPR032466">
    <property type="entry name" value="Metal_Hydrolase"/>
</dbReference>
<evidence type="ECO:0000313" key="2">
    <source>
        <dbReference type="Proteomes" id="UP000316095"/>
    </source>
</evidence>
<evidence type="ECO:0000313" key="1">
    <source>
        <dbReference type="EMBL" id="TWT62779.1"/>
    </source>
</evidence>
<accession>A0A5C5XJG5</accession>
<dbReference type="Gene3D" id="3.20.20.140">
    <property type="entry name" value="Metal-dependent hydrolases"/>
    <property type="match status" value="1"/>
</dbReference>
<protein>
    <submittedName>
        <fullName evidence="1">Membrane dipeptidase (Peptidase family M19)</fullName>
    </submittedName>
</protein>
<dbReference type="AlphaFoldDB" id="A0A5C5XJG5"/>
<dbReference type="Proteomes" id="UP000316095">
    <property type="component" value="Unassembled WGS sequence"/>
</dbReference>
<gene>
    <name evidence="1" type="ORF">Pan54_35240</name>
</gene>
<dbReference type="GO" id="GO:0070573">
    <property type="term" value="F:metallodipeptidase activity"/>
    <property type="evidence" value="ECO:0007669"/>
    <property type="project" value="InterPro"/>
</dbReference>